<evidence type="ECO:0000313" key="15">
    <source>
        <dbReference type="Proteomes" id="UP000315295"/>
    </source>
</evidence>
<keyword evidence="4" id="KW-0633">Potassium transport</keyword>
<gene>
    <name evidence="14" type="ORF">C1H46_027136</name>
</gene>
<keyword evidence="9" id="KW-0406">Ion transport</keyword>
<feature type="transmembrane region" description="Helical" evidence="13">
    <location>
        <begin position="394"/>
        <end position="414"/>
    </location>
</feature>
<feature type="compositionally biased region" description="Acidic residues" evidence="12">
    <location>
        <begin position="90"/>
        <end position="100"/>
    </location>
</feature>
<keyword evidence="8 13" id="KW-1133">Transmembrane helix</keyword>
<protein>
    <submittedName>
        <fullName evidence="14">Uncharacterized protein</fullName>
    </submittedName>
</protein>
<evidence type="ECO:0000256" key="2">
    <source>
        <dbReference type="ARBA" id="ARBA00022448"/>
    </source>
</evidence>
<sequence length="435" mass="50372">MLIMSSSAVLCKSLIFVNPKLSLLSRNSIFHGNLSTPLPLVVDTRRRRSAAAEHIPNASGKRKRKRTWWQTFFFDDDGNWLGLKEDDMLAAEEEQEEELDGSSPAAANSRCEEAEKFDAWKTRAEAIVELREAQQDMTNEENRMWEDWISDSNSNSNSSTSSWEASVQSDPAQERGLIYSLSDFVLGKEEDEEDDMLYEDRVFRYASLNSAKFLAVLIIIPWALDFVVHDYVLMPFLDRYVKTVPLAAQLLDVRRNQKLQMVEELKMEGARFHLEMEIGKSPPLSDDEVWWELRHKALELRDEWRLENRKAFANIWSDMIFGISLFVLLYSNQSQVALLKFTGYKIINNISDTGKAFLIILITDIFLGYHSESGWQTLLEIFVEHYGLEVDQSAITIFICLIPVIMDACVKLWLFKFLPRLSPKVTNIFREMKRH</sequence>
<organism evidence="14 15">
    <name type="scientific">Malus baccata</name>
    <name type="common">Siberian crab apple</name>
    <name type="synonym">Pyrus baccata</name>
    <dbReference type="NCBI Taxonomy" id="106549"/>
    <lineage>
        <taxon>Eukaryota</taxon>
        <taxon>Viridiplantae</taxon>
        <taxon>Streptophyta</taxon>
        <taxon>Embryophyta</taxon>
        <taxon>Tracheophyta</taxon>
        <taxon>Spermatophyta</taxon>
        <taxon>Magnoliopsida</taxon>
        <taxon>eudicotyledons</taxon>
        <taxon>Gunneridae</taxon>
        <taxon>Pentapetalae</taxon>
        <taxon>rosids</taxon>
        <taxon>fabids</taxon>
        <taxon>Rosales</taxon>
        <taxon>Rosaceae</taxon>
        <taxon>Amygdaloideae</taxon>
        <taxon>Maleae</taxon>
        <taxon>Malus</taxon>
    </lineage>
</organism>
<dbReference type="GO" id="GO:0015297">
    <property type="term" value="F:antiporter activity"/>
    <property type="evidence" value="ECO:0007669"/>
    <property type="project" value="UniProtKB-KW"/>
</dbReference>
<feature type="region of interest" description="Disordered" evidence="12">
    <location>
        <begin position="149"/>
        <end position="169"/>
    </location>
</feature>
<reference evidence="14 15" key="1">
    <citation type="journal article" date="2019" name="G3 (Bethesda)">
        <title>Sequencing of a Wild Apple (Malus baccata) Genome Unravels the Differences Between Cultivated and Wild Apple Species Regarding Disease Resistance and Cold Tolerance.</title>
        <authorList>
            <person name="Chen X."/>
        </authorList>
    </citation>
    <scope>NUCLEOTIDE SEQUENCE [LARGE SCALE GENOMIC DNA]</scope>
    <source>
        <strain evidence="15">cv. Shandingzi</strain>
        <tissue evidence="14">Leaves</tissue>
    </source>
</reference>
<evidence type="ECO:0000256" key="7">
    <source>
        <dbReference type="ARBA" id="ARBA00022958"/>
    </source>
</evidence>
<dbReference type="PANTHER" id="PTHR33650:SF1">
    <property type="entry name" value="CHLOROPLAST ENVELOPE MEMBRANE PROTEIN"/>
    <property type="match status" value="1"/>
</dbReference>
<feature type="region of interest" description="Disordered" evidence="12">
    <location>
        <begin position="90"/>
        <end position="111"/>
    </location>
</feature>
<keyword evidence="7" id="KW-0630">Potassium</keyword>
<keyword evidence="5 13" id="KW-0812">Transmembrane</keyword>
<dbReference type="GO" id="GO:1902600">
    <property type="term" value="P:proton transmembrane transport"/>
    <property type="evidence" value="ECO:0007669"/>
    <property type="project" value="UniProtKB-KW"/>
</dbReference>
<dbReference type="STRING" id="106549.A0A540LLE9"/>
<keyword evidence="2" id="KW-0813">Transport</keyword>
<keyword evidence="10 13" id="KW-0472">Membrane</keyword>
<feature type="compositionally biased region" description="Low complexity" evidence="12">
    <location>
        <begin position="150"/>
        <end position="162"/>
    </location>
</feature>
<proteinExistence type="inferred from homology"/>
<dbReference type="EMBL" id="VIEB01000540">
    <property type="protein sequence ID" value="TQD87305.1"/>
    <property type="molecule type" value="Genomic_DNA"/>
</dbReference>
<keyword evidence="6" id="KW-0375">Hydrogen ion transport</keyword>
<name>A0A540LLE9_MALBA</name>
<comment type="similarity">
    <text evidence="11">Belongs to the CemA family.</text>
</comment>
<evidence type="ECO:0000256" key="1">
    <source>
        <dbReference type="ARBA" id="ARBA00004141"/>
    </source>
</evidence>
<dbReference type="AlphaFoldDB" id="A0A540LLE9"/>
<accession>A0A540LLE9</accession>
<evidence type="ECO:0000256" key="6">
    <source>
        <dbReference type="ARBA" id="ARBA00022781"/>
    </source>
</evidence>
<evidence type="ECO:0000256" key="4">
    <source>
        <dbReference type="ARBA" id="ARBA00022538"/>
    </source>
</evidence>
<dbReference type="Pfam" id="PF03040">
    <property type="entry name" value="CemA"/>
    <property type="match status" value="1"/>
</dbReference>
<comment type="caution">
    <text evidence="14">The sequence shown here is derived from an EMBL/GenBank/DDBJ whole genome shotgun (WGS) entry which is preliminary data.</text>
</comment>
<keyword evidence="3" id="KW-0050">Antiport</keyword>
<dbReference type="PANTHER" id="PTHR33650">
    <property type="entry name" value="CHLOROPLAST ENVELOPE MEMBRANE PROTEIN-RELATED"/>
    <property type="match status" value="1"/>
</dbReference>
<keyword evidence="15" id="KW-1185">Reference proteome</keyword>
<dbReference type="Proteomes" id="UP000315295">
    <property type="component" value="Unassembled WGS sequence"/>
</dbReference>
<dbReference type="GO" id="GO:0016020">
    <property type="term" value="C:membrane"/>
    <property type="evidence" value="ECO:0007669"/>
    <property type="project" value="UniProtKB-SubCell"/>
</dbReference>
<evidence type="ECO:0000256" key="9">
    <source>
        <dbReference type="ARBA" id="ARBA00023065"/>
    </source>
</evidence>
<feature type="transmembrane region" description="Helical" evidence="13">
    <location>
        <begin position="213"/>
        <end position="233"/>
    </location>
</feature>
<evidence type="ECO:0000256" key="13">
    <source>
        <dbReference type="SAM" id="Phobius"/>
    </source>
</evidence>
<evidence type="ECO:0000256" key="3">
    <source>
        <dbReference type="ARBA" id="ARBA00022449"/>
    </source>
</evidence>
<evidence type="ECO:0000256" key="5">
    <source>
        <dbReference type="ARBA" id="ARBA00022692"/>
    </source>
</evidence>
<evidence type="ECO:0000256" key="8">
    <source>
        <dbReference type="ARBA" id="ARBA00022989"/>
    </source>
</evidence>
<comment type="subcellular location">
    <subcellularLocation>
        <location evidence="1">Membrane</location>
        <topology evidence="1">Multi-pass membrane protein</topology>
    </subcellularLocation>
</comment>
<evidence type="ECO:0000313" key="14">
    <source>
        <dbReference type="EMBL" id="TQD87305.1"/>
    </source>
</evidence>
<evidence type="ECO:0000256" key="11">
    <source>
        <dbReference type="ARBA" id="ARBA00043980"/>
    </source>
</evidence>
<evidence type="ECO:0000256" key="12">
    <source>
        <dbReference type="SAM" id="MobiDB-lite"/>
    </source>
</evidence>
<feature type="transmembrane region" description="Helical" evidence="13">
    <location>
        <begin position="311"/>
        <end position="331"/>
    </location>
</feature>
<evidence type="ECO:0000256" key="10">
    <source>
        <dbReference type="ARBA" id="ARBA00023136"/>
    </source>
</evidence>
<dbReference type="GO" id="GO:0006813">
    <property type="term" value="P:potassium ion transport"/>
    <property type="evidence" value="ECO:0007669"/>
    <property type="project" value="UniProtKB-KW"/>
</dbReference>
<dbReference type="InterPro" id="IPR004282">
    <property type="entry name" value="CemA"/>
</dbReference>